<keyword evidence="1" id="KW-0732">Signal</keyword>
<dbReference type="InterPro" id="IPR036182">
    <property type="entry name" value="PCuAC_sf"/>
</dbReference>
<protein>
    <recommendedName>
        <fullName evidence="4">Copper chaperone PCu(A)C</fullName>
    </recommendedName>
</protein>
<dbReference type="RefSeq" id="WP_111196595.1">
    <property type="nucleotide sequence ID" value="NZ_QKVK01000002.1"/>
</dbReference>
<dbReference type="Proteomes" id="UP000248795">
    <property type="component" value="Unassembled WGS sequence"/>
</dbReference>
<dbReference type="PANTHER" id="PTHR36302">
    <property type="entry name" value="BLR7088 PROTEIN"/>
    <property type="match status" value="1"/>
</dbReference>
<evidence type="ECO:0000313" key="2">
    <source>
        <dbReference type="EMBL" id="PZF77847.1"/>
    </source>
</evidence>
<evidence type="ECO:0000313" key="3">
    <source>
        <dbReference type="Proteomes" id="UP000248795"/>
    </source>
</evidence>
<dbReference type="AlphaFoldDB" id="A0A2W2BQ50"/>
<evidence type="ECO:0000256" key="1">
    <source>
        <dbReference type="SAM" id="SignalP"/>
    </source>
</evidence>
<name>A0A2W2BQ50_9HYPH</name>
<dbReference type="EMBL" id="QKVK01000002">
    <property type="protein sequence ID" value="PZF77847.1"/>
    <property type="molecule type" value="Genomic_DNA"/>
</dbReference>
<dbReference type="Gene3D" id="2.60.40.1890">
    <property type="entry name" value="PCu(A)C copper chaperone"/>
    <property type="match status" value="1"/>
</dbReference>
<feature type="chain" id="PRO_5016045759" description="Copper chaperone PCu(A)C" evidence="1">
    <location>
        <begin position="29"/>
        <end position="152"/>
    </location>
</feature>
<reference evidence="3" key="1">
    <citation type="submission" date="2018-06" db="EMBL/GenBank/DDBJ databases">
        <title>Aestuariibacter litoralis strain KCTC 52945T.</title>
        <authorList>
            <person name="Li X."/>
            <person name="Salam N."/>
            <person name="Li J.-L."/>
            <person name="Chen Y.-M."/>
            <person name="Yang Z.-W."/>
            <person name="Zhang L.-Y."/>
            <person name="Han M.-X."/>
            <person name="Xiao M."/>
            <person name="Li W.-J."/>
        </authorList>
    </citation>
    <scope>NUCLEOTIDE SEQUENCE [LARGE SCALE GENOMIC DNA]</scope>
    <source>
        <strain evidence="3">KCTC 52945</strain>
    </source>
</reference>
<dbReference type="InterPro" id="IPR058248">
    <property type="entry name" value="Lxx211020-like"/>
</dbReference>
<sequence length="152" mass="15833">MRKPLIEVAAAIALTLSAILALAPGAHASSVMVMKAYARASATAGAETGAAYVSLMLHGDADRLVAVSTPAARMAGLHETRQVDGVMKMAHVDAIDIPAHGMLEMKPGGYHIMLMGLTRPLKEGDEIDLTLTFEKAGEVQVKAKVGGVAQMN</sequence>
<organism evidence="2 3">
    <name type="scientific">Aestuariivirga litoralis</name>
    <dbReference type="NCBI Taxonomy" id="2650924"/>
    <lineage>
        <taxon>Bacteria</taxon>
        <taxon>Pseudomonadati</taxon>
        <taxon>Pseudomonadota</taxon>
        <taxon>Alphaproteobacteria</taxon>
        <taxon>Hyphomicrobiales</taxon>
        <taxon>Aestuariivirgaceae</taxon>
        <taxon>Aestuariivirga</taxon>
    </lineage>
</organism>
<comment type="caution">
    <text evidence="2">The sequence shown here is derived from an EMBL/GenBank/DDBJ whole genome shotgun (WGS) entry which is preliminary data.</text>
</comment>
<evidence type="ECO:0008006" key="4">
    <source>
        <dbReference type="Google" id="ProtNLM"/>
    </source>
</evidence>
<dbReference type="InterPro" id="IPR007410">
    <property type="entry name" value="LpqE-like"/>
</dbReference>
<keyword evidence="3" id="KW-1185">Reference proteome</keyword>
<proteinExistence type="predicted"/>
<dbReference type="PANTHER" id="PTHR36302:SF1">
    <property type="entry name" value="COPPER CHAPERONE PCU(A)C"/>
    <property type="match status" value="1"/>
</dbReference>
<feature type="signal peptide" evidence="1">
    <location>
        <begin position="1"/>
        <end position="28"/>
    </location>
</feature>
<accession>A0A2W2BQ50</accession>
<dbReference type="SUPFAM" id="SSF110087">
    <property type="entry name" value="DR1885-like metal-binding protein"/>
    <property type="match status" value="1"/>
</dbReference>
<gene>
    <name evidence="2" type="ORF">DK847_05315</name>
</gene>
<dbReference type="Pfam" id="PF04314">
    <property type="entry name" value="PCuAC"/>
    <property type="match status" value="1"/>
</dbReference>